<evidence type="ECO:0000313" key="3">
    <source>
        <dbReference type="Proteomes" id="UP001434883"/>
    </source>
</evidence>
<sequence length="157" mass="16967">MIFVLPFGLFCSAKSGGLTPPPCFCARSPPACVRSTPGFPSRLKPILLQGGATGVQLGDELSITAPHSRKRTNTALFSRLPTVFFLCFRKAQELYNVKNYIIHVEPDVSRLSPGCGGSLPSQGRPPQLFPAPRTVETWSSQRICGKAASFSLRSITT</sequence>
<keyword evidence="3" id="KW-1185">Reference proteome</keyword>
<evidence type="ECO:0008006" key="4">
    <source>
        <dbReference type="Google" id="ProtNLM"/>
    </source>
</evidence>
<proteinExistence type="predicted"/>
<keyword evidence="1" id="KW-0732">Signal</keyword>
<feature type="chain" id="PRO_5045611196" description="Secreted protein" evidence="1">
    <location>
        <begin position="18"/>
        <end position="157"/>
    </location>
</feature>
<protein>
    <recommendedName>
        <fullName evidence="4">Secreted protein</fullName>
    </recommendedName>
</protein>
<feature type="signal peptide" evidence="1">
    <location>
        <begin position="1"/>
        <end position="17"/>
    </location>
</feature>
<dbReference type="Proteomes" id="UP001434883">
    <property type="component" value="Unassembled WGS sequence"/>
</dbReference>
<dbReference type="EMBL" id="JAHRIN010068955">
    <property type="protein sequence ID" value="MEQ2215838.1"/>
    <property type="molecule type" value="Genomic_DNA"/>
</dbReference>
<evidence type="ECO:0000256" key="1">
    <source>
        <dbReference type="SAM" id="SignalP"/>
    </source>
</evidence>
<comment type="caution">
    <text evidence="2">The sequence shown here is derived from an EMBL/GenBank/DDBJ whole genome shotgun (WGS) entry which is preliminary data.</text>
</comment>
<organism evidence="2 3">
    <name type="scientific">Xenoophorus captivus</name>
    <dbReference type="NCBI Taxonomy" id="1517983"/>
    <lineage>
        <taxon>Eukaryota</taxon>
        <taxon>Metazoa</taxon>
        <taxon>Chordata</taxon>
        <taxon>Craniata</taxon>
        <taxon>Vertebrata</taxon>
        <taxon>Euteleostomi</taxon>
        <taxon>Actinopterygii</taxon>
        <taxon>Neopterygii</taxon>
        <taxon>Teleostei</taxon>
        <taxon>Neoteleostei</taxon>
        <taxon>Acanthomorphata</taxon>
        <taxon>Ovalentaria</taxon>
        <taxon>Atherinomorphae</taxon>
        <taxon>Cyprinodontiformes</taxon>
        <taxon>Goodeidae</taxon>
        <taxon>Xenoophorus</taxon>
    </lineage>
</organism>
<accession>A0ABV0S5T5</accession>
<reference evidence="2 3" key="1">
    <citation type="submission" date="2021-06" db="EMBL/GenBank/DDBJ databases">
        <authorList>
            <person name="Palmer J.M."/>
        </authorList>
    </citation>
    <scope>NUCLEOTIDE SEQUENCE [LARGE SCALE GENOMIC DNA]</scope>
    <source>
        <strain evidence="2 3">XC_2019</strain>
        <tissue evidence="2">Muscle</tissue>
    </source>
</reference>
<gene>
    <name evidence="2" type="ORF">XENOCAPTIV_006620</name>
</gene>
<name>A0ABV0S5T5_9TELE</name>
<evidence type="ECO:0000313" key="2">
    <source>
        <dbReference type="EMBL" id="MEQ2215838.1"/>
    </source>
</evidence>